<protein>
    <recommendedName>
        <fullName evidence="7">Hydroxyacylglutathione hydrolase</fullName>
        <ecNumber evidence="7">3.1.2.6</ecNumber>
    </recommendedName>
    <alternativeName>
        <fullName evidence="7">Glyoxalase II</fullName>
        <shortName evidence="7">Glx II</shortName>
    </alternativeName>
</protein>
<dbReference type="InterPro" id="IPR032282">
    <property type="entry name" value="HAGH_C"/>
</dbReference>
<comment type="pathway">
    <text evidence="2 7">Secondary metabolite metabolism; methylglyoxal degradation; (R)-lactate from methylglyoxal: step 2/2.</text>
</comment>
<comment type="similarity">
    <text evidence="3 7">Belongs to the metallo-beta-lactamase superfamily. Glyoxalase II family.</text>
</comment>
<dbReference type="Pfam" id="PF00753">
    <property type="entry name" value="Lactamase_B"/>
    <property type="match status" value="1"/>
</dbReference>
<comment type="function">
    <text evidence="7">Thiolesterase that catalyzes the hydrolysis of S-D-lactoyl-glutathione to form glutathione and D-lactic acid.</text>
</comment>
<dbReference type="Pfam" id="PF16123">
    <property type="entry name" value="HAGH_C"/>
    <property type="match status" value="1"/>
</dbReference>
<dbReference type="AlphaFoldDB" id="A0A257SSW3"/>
<dbReference type="GO" id="GO:0046872">
    <property type="term" value="F:metal ion binding"/>
    <property type="evidence" value="ECO:0007669"/>
    <property type="project" value="UniProtKB-KW"/>
</dbReference>
<proteinExistence type="inferred from homology"/>
<evidence type="ECO:0000256" key="7">
    <source>
        <dbReference type="HAMAP-Rule" id="MF_01374"/>
    </source>
</evidence>
<feature type="binding site" evidence="7">
    <location>
        <position position="52"/>
    </location>
    <ligand>
        <name>Zn(2+)</name>
        <dbReference type="ChEBI" id="CHEBI:29105"/>
        <label>1</label>
    </ligand>
</feature>
<sequence>MDTHFIPAFTDNYIYAVTAGTACWVIDPGAAEPVLDWIQQYRCPPTAILCTHHHADHVGGVAALAARFKIPVYGANTRIPALTHPLQEGKYAIDGVPVTIMELPGHTRDHLVYLVDQQLFCGDTLFAAGCGRLLEGTPAQMLRSLDRLAALPDATQVYCAHEYTLGNLRFARHLEPDHPILRDRQRRAERQRLAGRPTLPSTIGLERASNPFLRVREPSLIAAVQAHDISVPNDPLSIFTALRSWKDQFQ</sequence>
<evidence type="ECO:0000256" key="5">
    <source>
        <dbReference type="ARBA" id="ARBA00022801"/>
    </source>
</evidence>
<evidence type="ECO:0000259" key="8">
    <source>
        <dbReference type="SMART" id="SM00849"/>
    </source>
</evidence>
<dbReference type="InterPro" id="IPR035680">
    <property type="entry name" value="Clx_II_MBL"/>
</dbReference>
<feature type="domain" description="Metallo-beta-lactamase" evidence="8">
    <location>
        <begin position="11"/>
        <end position="161"/>
    </location>
</feature>
<comment type="catalytic activity">
    <reaction evidence="1 7">
        <text>an S-(2-hydroxyacyl)glutathione + H2O = a 2-hydroxy carboxylate + glutathione + H(+)</text>
        <dbReference type="Rhea" id="RHEA:21864"/>
        <dbReference type="ChEBI" id="CHEBI:15377"/>
        <dbReference type="ChEBI" id="CHEBI:15378"/>
        <dbReference type="ChEBI" id="CHEBI:57925"/>
        <dbReference type="ChEBI" id="CHEBI:58896"/>
        <dbReference type="ChEBI" id="CHEBI:71261"/>
        <dbReference type="EC" id="3.1.2.6"/>
    </reaction>
</comment>
<dbReference type="SMART" id="SM00849">
    <property type="entry name" value="Lactamase_B"/>
    <property type="match status" value="1"/>
</dbReference>
<dbReference type="PIRSF" id="PIRSF005457">
    <property type="entry name" value="Glx"/>
    <property type="match status" value="1"/>
</dbReference>
<evidence type="ECO:0000313" key="10">
    <source>
        <dbReference type="Proteomes" id="UP000216779"/>
    </source>
</evidence>
<comment type="cofactor">
    <cofactor evidence="7">
        <name>Zn(2+)</name>
        <dbReference type="ChEBI" id="CHEBI:29105"/>
    </cofactor>
    <text evidence="7">Binds 2 Zn(2+) ions per subunit.</text>
</comment>
<organism evidence="9 10">
    <name type="scientific">Acidithiobacillus ferrivorans</name>
    <dbReference type="NCBI Taxonomy" id="160808"/>
    <lineage>
        <taxon>Bacteria</taxon>
        <taxon>Pseudomonadati</taxon>
        <taxon>Pseudomonadota</taxon>
        <taxon>Acidithiobacillia</taxon>
        <taxon>Acidithiobacillales</taxon>
        <taxon>Acidithiobacillaceae</taxon>
        <taxon>Acidithiobacillus</taxon>
    </lineage>
</organism>
<dbReference type="GO" id="GO:0019243">
    <property type="term" value="P:methylglyoxal catabolic process to D-lactate via S-lactoyl-glutathione"/>
    <property type="evidence" value="ECO:0007669"/>
    <property type="project" value="UniProtKB-UniRule"/>
</dbReference>
<name>A0A257SSW3_9PROT</name>
<keyword evidence="4 7" id="KW-0479">Metal-binding</keyword>
<comment type="caution">
    <text evidence="9">The sequence shown here is derived from an EMBL/GenBank/DDBJ whole genome shotgun (WGS) entry which is preliminary data.</text>
</comment>
<reference evidence="9 10" key="1">
    <citation type="submission" date="2017-03" db="EMBL/GenBank/DDBJ databases">
        <title>Lifting the veil on microbial sulfur biogeochemistry in mining wastewaters.</title>
        <authorList>
            <person name="Kantor R.S."/>
            <person name="Colenbrander Nelson T."/>
            <person name="Marshall S."/>
            <person name="Bennett D."/>
            <person name="Apte S."/>
            <person name="Camacho D."/>
            <person name="Thomas B.C."/>
            <person name="Warren L.A."/>
            <person name="Banfield J.F."/>
        </authorList>
    </citation>
    <scope>NUCLEOTIDE SEQUENCE [LARGE SCALE GENOMIC DNA]</scope>
    <source>
        <strain evidence="9">21-59-9</strain>
    </source>
</reference>
<evidence type="ECO:0000256" key="6">
    <source>
        <dbReference type="ARBA" id="ARBA00022833"/>
    </source>
</evidence>
<dbReference type="InterPro" id="IPR036866">
    <property type="entry name" value="RibonucZ/Hydroxyglut_hydro"/>
</dbReference>
<feature type="binding site" evidence="7">
    <location>
        <position position="123"/>
    </location>
    <ligand>
        <name>Zn(2+)</name>
        <dbReference type="ChEBI" id="CHEBI:29105"/>
        <label>1</label>
    </ligand>
</feature>
<gene>
    <name evidence="7" type="primary">gloB</name>
    <name evidence="9" type="ORF">B7Z70_10525</name>
</gene>
<dbReference type="InterPro" id="IPR050110">
    <property type="entry name" value="Glyoxalase_II_hydrolase"/>
</dbReference>
<dbReference type="Proteomes" id="UP000216779">
    <property type="component" value="Unassembled WGS sequence"/>
</dbReference>
<feature type="binding site" evidence="7">
    <location>
        <position position="57"/>
    </location>
    <ligand>
        <name>Zn(2+)</name>
        <dbReference type="ChEBI" id="CHEBI:29105"/>
        <label>2</label>
    </ligand>
</feature>
<comment type="subunit">
    <text evidence="7">Monomer.</text>
</comment>
<dbReference type="PANTHER" id="PTHR43705">
    <property type="entry name" value="HYDROXYACYLGLUTATHIONE HYDROLASE"/>
    <property type="match status" value="1"/>
</dbReference>
<feature type="binding site" evidence="7">
    <location>
        <position position="123"/>
    </location>
    <ligand>
        <name>Zn(2+)</name>
        <dbReference type="ChEBI" id="CHEBI:29105"/>
        <label>2</label>
    </ligand>
</feature>
<dbReference type="UniPathway" id="UPA00619">
    <property type="reaction ID" value="UER00676"/>
</dbReference>
<dbReference type="HAMAP" id="MF_01374">
    <property type="entry name" value="Glyoxalase_2"/>
    <property type="match status" value="1"/>
</dbReference>
<evidence type="ECO:0000256" key="2">
    <source>
        <dbReference type="ARBA" id="ARBA00004963"/>
    </source>
</evidence>
<dbReference type="InterPro" id="IPR001279">
    <property type="entry name" value="Metallo-B-lactamas"/>
</dbReference>
<feature type="binding site" evidence="7">
    <location>
        <position position="161"/>
    </location>
    <ligand>
        <name>Zn(2+)</name>
        <dbReference type="ChEBI" id="CHEBI:29105"/>
        <label>2</label>
    </ligand>
</feature>
<dbReference type="EC" id="3.1.2.6" evidence="7"/>
<dbReference type="InterPro" id="IPR017782">
    <property type="entry name" value="Hydroxyacylglutathione_Hdrlase"/>
</dbReference>
<dbReference type="SUPFAM" id="SSF56281">
    <property type="entry name" value="Metallo-hydrolase/oxidoreductase"/>
    <property type="match status" value="1"/>
</dbReference>
<dbReference type="PANTHER" id="PTHR43705:SF1">
    <property type="entry name" value="HYDROXYACYLGLUTATHIONE HYDROLASE GLOB"/>
    <property type="match status" value="1"/>
</dbReference>
<evidence type="ECO:0000313" key="9">
    <source>
        <dbReference type="EMBL" id="OYV76252.1"/>
    </source>
</evidence>
<accession>A0A257SSW3</accession>
<evidence type="ECO:0000256" key="1">
    <source>
        <dbReference type="ARBA" id="ARBA00001623"/>
    </source>
</evidence>
<evidence type="ECO:0000256" key="3">
    <source>
        <dbReference type="ARBA" id="ARBA00006759"/>
    </source>
</evidence>
<evidence type="ECO:0000256" key="4">
    <source>
        <dbReference type="ARBA" id="ARBA00022723"/>
    </source>
</evidence>
<feature type="binding site" evidence="7">
    <location>
        <position position="106"/>
    </location>
    <ligand>
        <name>Zn(2+)</name>
        <dbReference type="ChEBI" id="CHEBI:29105"/>
        <label>1</label>
    </ligand>
</feature>
<feature type="binding site" evidence="7">
    <location>
        <position position="54"/>
    </location>
    <ligand>
        <name>Zn(2+)</name>
        <dbReference type="ChEBI" id="CHEBI:29105"/>
        <label>1</label>
    </ligand>
</feature>
<keyword evidence="5 7" id="KW-0378">Hydrolase</keyword>
<dbReference type="CDD" id="cd07723">
    <property type="entry name" value="hydroxyacylglutathione_hydrolase_MBL-fold"/>
    <property type="match status" value="1"/>
</dbReference>
<dbReference type="EMBL" id="NCBC01000438">
    <property type="protein sequence ID" value="OYV76252.1"/>
    <property type="molecule type" value="Genomic_DNA"/>
</dbReference>
<dbReference type="Gene3D" id="3.60.15.10">
    <property type="entry name" value="Ribonuclease Z/Hydroxyacylglutathione hydrolase-like"/>
    <property type="match status" value="1"/>
</dbReference>
<feature type="binding site" evidence="7">
    <location>
        <position position="56"/>
    </location>
    <ligand>
        <name>Zn(2+)</name>
        <dbReference type="ChEBI" id="CHEBI:29105"/>
        <label>2</label>
    </ligand>
</feature>
<dbReference type="GO" id="GO:0004416">
    <property type="term" value="F:hydroxyacylglutathione hydrolase activity"/>
    <property type="evidence" value="ECO:0007669"/>
    <property type="project" value="UniProtKB-UniRule"/>
</dbReference>
<keyword evidence="6 7" id="KW-0862">Zinc</keyword>
<dbReference type="NCBIfam" id="TIGR03413">
    <property type="entry name" value="GSH_gloB"/>
    <property type="match status" value="1"/>
</dbReference>